<evidence type="ECO:0000313" key="1">
    <source>
        <dbReference type="EMBL" id="KKS43288.1"/>
    </source>
</evidence>
<name>A0A0G1C0V9_9BACT</name>
<accession>A0A0G1C0V9</accession>
<protein>
    <submittedName>
        <fullName evidence="1">Uncharacterized protein</fullName>
    </submittedName>
</protein>
<comment type="caution">
    <text evidence="1">The sequence shown here is derived from an EMBL/GenBank/DDBJ whole genome shotgun (WGS) entry which is preliminary data.</text>
</comment>
<dbReference type="Proteomes" id="UP000033854">
    <property type="component" value="Unassembled WGS sequence"/>
</dbReference>
<dbReference type="AlphaFoldDB" id="A0A0G1C0V9"/>
<organism evidence="1 2">
    <name type="scientific">Candidatus Collierbacteria bacterium GW2011_GWA2_42_17</name>
    <dbReference type="NCBI Taxonomy" id="1618378"/>
    <lineage>
        <taxon>Bacteria</taxon>
        <taxon>Candidatus Collieribacteriota</taxon>
    </lineage>
</organism>
<gene>
    <name evidence="1" type="ORF">UV06_C0001G0022</name>
</gene>
<reference evidence="1 2" key="1">
    <citation type="journal article" date="2015" name="Nature">
        <title>rRNA introns, odd ribosomes, and small enigmatic genomes across a large radiation of phyla.</title>
        <authorList>
            <person name="Brown C.T."/>
            <person name="Hug L.A."/>
            <person name="Thomas B.C."/>
            <person name="Sharon I."/>
            <person name="Castelle C.J."/>
            <person name="Singh A."/>
            <person name="Wilkins M.J."/>
            <person name="Williams K.H."/>
            <person name="Banfield J.F."/>
        </authorList>
    </citation>
    <scope>NUCLEOTIDE SEQUENCE [LARGE SCALE GENOMIC DNA]</scope>
</reference>
<evidence type="ECO:0000313" key="2">
    <source>
        <dbReference type="Proteomes" id="UP000033854"/>
    </source>
</evidence>
<dbReference type="EMBL" id="LCDA01000001">
    <property type="protein sequence ID" value="KKS43288.1"/>
    <property type="molecule type" value="Genomic_DNA"/>
</dbReference>
<sequence length="73" mass="8224">MEGQKGQTQGNENSTSLNDLFVDLFSPEFFDSVPPEQIAVVIYKLKLIESASEIVPPEWLAIKNVLQQRGFLE</sequence>
<proteinExistence type="predicted"/>